<dbReference type="InterPro" id="IPR009057">
    <property type="entry name" value="Homeodomain-like_sf"/>
</dbReference>
<dbReference type="PANTHER" id="PTHR43130:SF3">
    <property type="entry name" value="HTH-TYPE TRANSCRIPTIONAL REGULATOR RV1931C"/>
    <property type="match status" value="1"/>
</dbReference>
<dbReference type="SMART" id="SM00342">
    <property type="entry name" value="HTH_ARAC"/>
    <property type="match status" value="1"/>
</dbReference>
<dbReference type="InterPro" id="IPR018060">
    <property type="entry name" value="HTH_AraC"/>
</dbReference>
<dbReference type="Pfam" id="PF01965">
    <property type="entry name" value="DJ-1_PfpI"/>
    <property type="match status" value="1"/>
</dbReference>
<dbReference type="EMBL" id="CP123584">
    <property type="protein sequence ID" value="WZK90790.1"/>
    <property type="molecule type" value="Genomic_DNA"/>
</dbReference>
<keyword evidence="2" id="KW-0238">DNA-binding</keyword>
<dbReference type="PANTHER" id="PTHR43130">
    <property type="entry name" value="ARAC-FAMILY TRANSCRIPTIONAL REGULATOR"/>
    <property type="match status" value="1"/>
</dbReference>
<feature type="domain" description="HTH araC/xylS-type" evidence="4">
    <location>
        <begin position="196"/>
        <end position="294"/>
    </location>
</feature>
<keyword evidence="6" id="KW-1185">Reference proteome</keyword>
<evidence type="ECO:0000256" key="1">
    <source>
        <dbReference type="ARBA" id="ARBA00023015"/>
    </source>
</evidence>
<organism evidence="5 6">
    <name type="scientific">Aliisedimentitalea scapharcae</name>
    <dbReference type="NCBI Taxonomy" id="1524259"/>
    <lineage>
        <taxon>Bacteria</taxon>
        <taxon>Pseudomonadati</taxon>
        <taxon>Pseudomonadota</taxon>
        <taxon>Alphaproteobacteria</taxon>
        <taxon>Rhodobacterales</taxon>
        <taxon>Roseobacteraceae</taxon>
        <taxon>Aliisedimentitalea</taxon>
    </lineage>
</organism>
<evidence type="ECO:0000256" key="3">
    <source>
        <dbReference type="ARBA" id="ARBA00023163"/>
    </source>
</evidence>
<name>A0ABZ2XXF3_9RHOB</name>
<sequence length="300" mass="32974">MVRVAIASYSMAQQAAVLGVHDLLVAAGEFTEPGFEVVIVDQFERPKAFDVIILPPSMGGWPEGREQAALCEWITALHSTGALVCTVCVGAFILASTGLLNGRPATTHWELSEEFSRQFPDVKLEAERLIVDDGDLITAGGMMAWTDLGLLLIARYLGPAVMQKVAKLFLIDPGGREQSYYNLFTPSLAHGDTQIVKAQQWLQGHYRSPVTVPQIASAAGLEERTFLRRFQAATGHRPSEYLQQLRIGQARELLELTRDNIGQIAAAVGYADISSFSKLFQKITGLAPGEYRKRFALVRR</sequence>
<evidence type="ECO:0000256" key="2">
    <source>
        <dbReference type="ARBA" id="ARBA00023125"/>
    </source>
</evidence>
<dbReference type="Gene3D" id="3.40.50.880">
    <property type="match status" value="1"/>
</dbReference>
<protein>
    <submittedName>
        <fullName evidence="5">Helix-turn-helix domain-containing protein</fullName>
    </submittedName>
</protein>
<dbReference type="RefSeq" id="WP_406649855.1">
    <property type="nucleotide sequence ID" value="NZ_CP123584.1"/>
</dbReference>
<proteinExistence type="predicted"/>
<keyword evidence="1" id="KW-0805">Transcription regulation</keyword>
<dbReference type="InterPro" id="IPR002818">
    <property type="entry name" value="DJ-1/PfpI"/>
</dbReference>
<dbReference type="Proteomes" id="UP001623232">
    <property type="component" value="Chromosome"/>
</dbReference>
<dbReference type="PRINTS" id="PR00032">
    <property type="entry name" value="HTHARAC"/>
</dbReference>
<keyword evidence="3" id="KW-0804">Transcription</keyword>
<gene>
    <name evidence="5" type="ORF">QEZ52_09645</name>
</gene>
<dbReference type="Gene3D" id="1.10.10.60">
    <property type="entry name" value="Homeodomain-like"/>
    <property type="match status" value="2"/>
</dbReference>
<dbReference type="InterPro" id="IPR052158">
    <property type="entry name" value="INH-QAR"/>
</dbReference>
<dbReference type="InterPro" id="IPR020449">
    <property type="entry name" value="Tscrpt_reg_AraC-type_HTH"/>
</dbReference>
<evidence type="ECO:0000259" key="4">
    <source>
        <dbReference type="PROSITE" id="PS01124"/>
    </source>
</evidence>
<dbReference type="InterPro" id="IPR018062">
    <property type="entry name" value="HTH_AraC-typ_CS"/>
</dbReference>
<dbReference type="SUPFAM" id="SSF52317">
    <property type="entry name" value="Class I glutamine amidotransferase-like"/>
    <property type="match status" value="1"/>
</dbReference>
<reference evidence="5 6" key="1">
    <citation type="submission" date="2023-04" db="EMBL/GenBank/DDBJ databases">
        <title>Complete genome sequence of Alisedimentitalea scapharcae.</title>
        <authorList>
            <person name="Rong J.-C."/>
            <person name="Yi M.-L."/>
            <person name="Zhao Q."/>
        </authorList>
    </citation>
    <scope>NUCLEOTIDE SEQUENCE [LARGE SCALE GENOMIC DNA]</scope>
    <source>
        <strain evidence="5 6">KCTC 42119</strain>
    </source>
</reference>
<dbReference type="SUPFAM" id="SSF46689">
    <property type="entry name" value="Homeodomain-like"/>
    <property type="match status" value="2"/>
</dbReference>
<dbReference type="PROSITE" id="PS01124">
    <property type="entry name" value="HTH_ARAC_FAMILY_2"/>
    <property type="match status" value="1"/>
</dbReference>
<accession>A0ABZ2XXF3</accession>
<dbReference type="Pfam" id="PF12833">
    <property type="entry name" value="HTH_18"/>
    <property type="match status" value="1"/>
</dbReference>
<dbReference type="InterPro" id="IPR029062">
    <property type="entry name" value="Class_I_gatase-like"/>
</dbReference>
<dbReference type="PROSITE" id="PS00041">
    <property type="entry name" value="HTH_ARAC_FAMILY_1"/>
    <property type="match status" value="1"/>
</dbReference>
<evidence type="ECO:0000313" key="5">
    <source>
        <dbReference type="EMBL" id="WZK90790.1"/>
    </source>
</evidence>
<evidence type="ECO:0000313" key="6">
    <source>
        <dbReference type="Proteomes" id="UP001623232"/>
    </source>
</evidence>